<organism evidence="1 2">
    <name type="scientific">Desulfitobacterium hafniense (strain Y51)</name>
    <dbReference type="NCBI Taxonomy" id="138119"/>
    <lineage>
        <taxon>Bacteria</taxon>
        <taxon>Bacillati</taxon>
        <taxon>Bacillota</taxon>
        <taxon>Clostridia</taxon>
        <taxon>Eubacteriales</taxon>
        <taxon>Desulfitobacteriaceae</taxon>
        <taxon>Desulfitobacterium</taxon>
    </lineage>
</organism>
<dbReference type="STRING" id="138119.DSY5004"/>
<accession>Q24ME9</accession>
<name>Q24ME9_DESHY</name>
<dbReference type="AlphaFoldDB" id="Q24ME9"/>
<reference evidence="1 2" key="1">
    <citation type="journal article" date="2006" name="J. Bacteriol.">
        <title>Complete genome sequence of the dehalorespiring bacterium Desulfitobacterium hafniense Y51 and comparison with Dehalococcoides ethenogenes 195.</title>
        <authorList>
            <person name="Nonaka H."/>
            <person name="Keresztes G."/>
            <person name="Shinoda Y."/>
            <person name="Ikenaga Y."/>
            <person name="Abe M."/>
            <person name="Naito K."/>
            <person name="Inatomi K."/>
            <person name="Furukawa K."/>
            <person name="Inui M."/>
            <person name="Yukawa H."/>
        </authorList>
    </citation>
    <scope>NUCLEOTIDE SEQUENCE [LARGE SCALE GENOMIC DNA]</scope>
    <source>
        <strain evidence="1 2">Y51</strain>
    </source>
</reference>
<gene>
    <name evidence="1" type="ordered locus">DSY5004</name>
</gene>
<evidence type="ECO:0000313" key="2">
    <source>
        <dbReference type="Proteomes" id="UP000001946"/>
    </source>
</evidence>
<dbReference type="KEGG" id="dsy:DSY5004"/>
<dbReference type="Proteomes" id="UP000001946">
    <property type="component" value="Chromosome"/>
</dbReference>
<evidence type="ECO:0000313" key="1">
    <source>
        <dbReference type="EMBL" id="BAE86793.1"/>
    </source>
</evidence>
<dbReference type="EMBL" id="AP008230">
    <property type="protein sequence ID" value="BAE86793.1"/>
    <property type="molecule type" value="Genomic_DNA"/>
</dbReference>
<protein>
    <submittedName>
        <fullName evidence="1">Uncharacterized protein</fullName>
    </submittedName>
</protein>
<proteinExistence type="predicted"/>
<keyword evidence="2" id="KW-1185">Reference proteome</keyword>
<dbReference type="HOGENOM" id="CLU_1465975_0_0_9"/>
<sequence>MALQPGLVGLRKISAGLRRFRQALWVPEMVSRILLYTGRSISCADKTTAQALRSERSPAKSLLLNGGLETSCFQPFSAAGFSRSFVSARLKSLPLCKSKSLGRFSGVSERGVAGWDSLLGLLFPSWPGRLRHGRLFKLVTLVGCSGWLVWPAIPDRLLRKALKMTPVKFRKRPRSSAEKETRKT</sequence>